<sequence>MAKIRHVRRSDMTVRDTADQLVWQHQLIAYLAYAFASIHLAFPLALLVLPSSSSFSLKFIIFLSVSFLALQVPSLTFAPRPLYG</sequence>
<dbReference type="AlphaFoldDB" id="A0A0M3IPE2"/>
<feature type="transmembrane region" description="Helical" evidence="1">
    <location>
        <begin position="27"/>
        <end position="49"/>
    </location>
</feature>
<proteinExistence type="predicted"/>
<name>A0A0M3IPE2_ASCLU</name>
<dbReference type="WBParaSite" id="ALUE_0002062001-mRNA-1">
    <property type="protein sequence ID" value="ALUE_0002062001-mRNA-1"/>
    <property type="gene ID" value="ALUE_0002062001"/>
</dbReference>
<protein>
    <submittedName>
        <fullName evidence="3">Transmembrane protein</fullName>
    </submittedName>
</protein>
<evidence type="ECO:0000256" key="1">
    <source>
        <dbReference type="SAM" id="Phobius"/>
    </source>
</evidence>
<evidence type="ECO:0000313" key="3">
    <source>
        <dbReference type="WBParaSite" id="ALUE_0002062001-mRNA-1"/>
    </source>
</evidence>
<evidence type="ECO:0000313" key="2">
    <source>
        <dbReference type="Proteomes" id="UP000036681"/>
    </source>
</evidence>
<organism evidence="2 3">
    <name type="scientific">Ascaris lumbricoides</name>
    <name type="common">Giant roundworm</name>
    <dbReference type="NCBI Taxonomy" id="6252"/>
    <lineage>
        <taxon>Eukaryota</taxon>
        <taxon>Metazoa</taxon>
        <taxon>Ecdysozoa</taxon>
        <taxon>Nematoda</taxon>
        <taxon>Chromadorea</taxon>
        <taxon>Rhabditida</taxon>
        <taxon>Spirurina</taxon>
        <taxon>Ascaridomorpha</taxon>
        <taxon>Ascaridoidea</taxon>
        <taxon>Ascarididae</taxon>
        <taxon>Ascaris</taxon>
    </lineage>
</organism>
<keyword evidence="1" id="KW-0472">Membrane</keyword>
<keyword evidence="2" id="KW-1185">Reference proteome</keyword>
<keyword evidence="1" id="KW-1133">Transmembrane helix</keyword>
<accession>A0A0M3IPE2</accession>
<feature type="transmembrane region" description="Helical" evidence="1">
    <location>
        <begin position="55"/>
        <end position="78"/>
    </location>
</feature>
<keyword evidence="1" id="KW-0812">Transmembrane</keyword>
<reference evidence="3" key="1">
    <citation type="submission" date="2017-02" db="UniProtKB">
        <authorList>
            <consortium name="WormBaseParasite"/>
        </authorList>
    </citation>
    <scope>IDENTIFICATION</scope>
</reference>
<dbReference type="Proteomes" id="UP000036681">
    <property type="component" value="Unplaced"/>
</dbReference>